<dbReference type="RefSeq" id="WP_012997430.1">
    <property type="nucleotide sequence ID" value="NC_013926.1"/>
</dbReference>
<gene>
    <name evidence="1" type="ordered locus">Aboo_1457</name>
</gene>
<dbReference type="KEGG" id="abi:Aboo_1457"/>
<dbReference type="AlphaFoldDB" id="D3TAY5"/>
<keyword evidence="2" id="KW-1185">Reference proteome</keyword>
<dbReference type="EMBL" id="CP001941">
    <property type="protein sequence ID" value="ADD09264.1"/>
    <property type="molecule type" value="Genomic_DNA"/>
</dbReference>
<name>D3TAY5_ACIB4</name>
<protein>
    <submittedName>
        <fullName evidence="1">Uncharacterized protein</fullName>
    </submittedName>
</protein>
<dbReference type="Proteomes" id="UP000001400">
    <property type="component" value="Chromosome"/>
</dbReference>
<evidence type="ECO:0000313" key="1">
    <source>
        <dbReference type="EMBL" id="ADD09264.1"/>
    </source>
</evidence>
<proteinExistence type="predicted"/>
<evidence type="ECO:0000313" key="2">
    <source>
        <dbReference type="Proteomes" id="UP000001400"/>
    </source>
</evidence>
<dbReference type="HOGENOM" id="CLU_1773045_0_0_2"/>
<organism evidence="1 2">
    <name type="scientific">Aciduliprofundum boonei (strain DSM 19572 / T469)</name>
    <dbReference type="NCBI Taxonomy" id="439481"/>
    <lineage>
        <taxon>Archaea</taxon>
        <taxon>Methanobacteriati</taxon>
        <taxon>Thermoplasmatota</taxon>
        <taxon>DHVE2 group</taxon>
        <taxon>Candidatus Aciduliprofundum</taxon>
    </lineage>
</organism>
<dbReference type="GeneID" id="8828422"/>
<sequence length="151" mass="17753">MDCIKVHTVKDSRLDGLKLEDFLDNFEGETLYILDINSYNRREMNLKIYDELSGLFELWIDAAPRRHYDVMDILVIGGNKAIIDSNFIKYREIEKILELTDNVMLKSYDRERLENFIMLGGREVITSKKLADYIDAKTYIMKGGELCLWKN</sequence>
<accession>D3TAY5</accession>
<reference evidence="1" key="1">
    <citation type="submission" date="2010-02" db="EMBL/GenBank/DDBJ databases">
        <title>Complete sequence of Aciduliprofundum boonei T469.</title>
        <authorList>
            <consortium name="US DOE Joint Genome Institute"/>
            <person name="Lucas S."/>
            <person name="Copeland A."/>
            <person name="Lapidus A."/>
            <person name="Cheng J.-F."/>
            <person name="Bruce D."/>
            <person name="Goodwin L."/>
            <person name="Pitluck S."/>
            <person name="Saunders E."/>
            <person name="Detter J.C."/>
            <person name="Han C."/>
            <person name="Tapia R."/>
            <person name="Land M."/>
            <person name="Hauser L."/>
            <person name="Kyrpides N."/>
            <person name="Mikhailova N."/>
            <person name="Flores G."/>
            <person name="Reysenbach A.-L."/>
            <person name="Woyke T."/>
        </authorList>
    </citation>
    <scope>NUCLEOTIDE SEQUENCE</scope>
    <source>
        <strain evidence="1">T469</strain>
    </source>
</reference>